<dbReference type="STRING" id="1858805.M5FZ16"/>
<dbReference type="Pfam" id="PF09597">
    <property type="entry name" value="SAM_Ribosomal_mS41"/>
    <property type="match status" value="1"/>
</dbReference>
<dbReference type="SMART" id="SM01238">
    <property type="entry name" value="IGR"/>
    <property type="match status" value="1"/>
</dbReference>
<dbReference type="RefSeq" id="XP_040625719.1">
    <property type="nucleotide sequence ID" value="XM_040767588.1"/>
</dbReference>
<accession>M5FZ16</accession>
<keyword evidence="8" id="KW-1185">Reference proteome</keyword>
<dbReference type="Proteomes" id="UP000030653">
    <property type="component" value="Unassembled WGS sequence"/>
</dbReference>
<feature type="region of interest" description="Disordered" evidence="5">
    <location>
        <begin position="99"/>
        <end position="127"/>
    </location>
</feature>
<evidence type="ECO:0000313" key="8">
    <source>
        <dbReference type="Proteomes" id="UP000030653"/>
    </source>
</evidence>
<sequence>MTFPRPPLLRTFLRPATPRARSFHTNTPLPIPPRRPESGISTHEEFLGAIGRGAAGKVKVESWEGLFGLTGQGMKQAGVGVHDRRYILWALEKYRQGGNPKEFAIPPKPKKTIRGWGPSVQNGKRIR</sequence>
<evidence type="ECO:0000256" key="4">
    <source>
        <dbReference type="ARBA" id="ARBA00035129"/>
    </source>
</evidence>
<feature type="domain" description="Small ribosomal subunit protein mS41 SAM" evidence="6">
    <location>
        <begin position="43"/>
        <end position="97"/>
    </location>
</feature>
<reference evidence="7 8" key="1">
    <citation type="journal article" date="2012" name="Science">
        <title>The Paleozoic origin of enzymatic lignin decomposition reconstructed from 31 fungal genomes.</title>
        <authorList>
            <person name="Floudas D."/>
            <person name="Binder M."/>
            <person name="Riley R."/>
            <person name="Barry K."/>
            <person name="Blanchette R.A."/>
            <person name="Henrissat B."/>
            <person name="Martinez A.T."/>
            <person name="Otillar R."/>
            <person name="Spatafora J.W."/>
            <person name="Yadav J.S."/>
            <person name="Aerts A."/>
            <person name="Benoit I."/>
            <person name="Boyd A."/>
            <person name="Carlson A."/>
            <person name="Copeland A."/>
            <person name="Coutinho P.M."/>
            <person name="de Vries R.P."/>
            <person name="Ferreira P."/>
            <person name="Findley K."/>
            <person name="Foster B."/>
            <person name="Gaskell J."/>
            <person name="Glotzer D."/>
            <person name="Gorecki P."/>
            <person name="Heitman J."/>
            <person name="Hesse C."/>
            <person name="Hori C."/>
            <person name="Igarashi K."/>
            <person name="Jurgens J.A."/>
            <person name="Kallen N."/>
            <person name="Kersten P."/>
            <person name="Kohler A."/>
            <person name="Kuees U."/>
            <person name="Kumar T.K.A."/>
            <person name="Kuo A."/>
            <person name="LaButti K."/>
            <person name="Larrondo L.F."/>
            <person name="Lindquist E."/>
            <person name="Ling A."/>
            <person name="Lombard V."/>
            <person name="Lucas S."/>
            <person name="Lundell T."/>
            <person name="Martin R."/>
            <person name="McLaughlin D.J."/>
            <person name="Morgenstern I."/>
            <person name="Morin E."/>
            <person name="Murat C."/>
            <person name="Nagy L.G."/>
            <person name="Nolan M."/>
            <person name="Ohm R.A."/>
            <person name="Patyshakuliyeva A."/>
            <person name="Rokas A."/>
            <person name="Ruiz-Duenas F.J."/>
            <person name="Sabat G."/>
            <person name="Salamov A."/>
            <person name="Samejima M."/>
            <person name="Schmutz J."/>
            <person name="Slot J.C."/>
            <person name="St John F."/>
            <person name="Stenlid J."/>
            <person name="Sun H."/>
            <person name="Sun S."/>
            <person name="Syed K."/>
            <person name="Tsang A."/>
            <person name="Wiebenga A."/>
            <person name="Young D."/>
            <person name="Pisabarro A."/>
            <person name="Eastwood D.C."/>
            <person name="Martin F."/>
            <person name="Cullen D."/>
            <person name="Grigoriev I.V."/>
            <person name="Hibbett D.S."/>
        </authorList>
    </citation>
    <scope>NUCLEOTIDE SEQUENCE [LARGE SCALE GENOMIC DNA]</scope>
    <source>
        <strain evidence="7 8">DJM-731 SS1</strain>
    </source>
</reference>
<evidence type="ECO:0000256" key="1">
    <source>
        <dbReference type="ARBA" id="ARBA00004173"/>
    </source>
</evidence>
<feature type="region of interest" description="Disordered" evidence="5">
    <location>
        <begin position="20"/>
        <end position="40"/>
    </location>
</feature>
<gene>
    <name evidence="7" type="ORF">DACRYDRAFT_101820</name>
</gene>
<evidence type="ECO:0000259" key="6">
    <source>
        <dbReference type="SMART" id="SM01238"/>
    </source>
</evidence>
<name>M5FZ16_DACPD</name>
<dbReference type="PANTHER" id="PTHR28235">
    <property type="entry name" value="PROTEIN FYV4, MITOCHONDRIAL"/>
    <property type="match status" value="1"/>
</dbReference>
<protein>
    <recommendedName>
        <fullName evidence="4">Small ribosomal subunit protein mS41</fullName>
    </recommendedName>
</protein>
<dbReference type="AlphaFoldDB" id="M5FZ16"/>
<proteinExistence type="inferred from homology"/>
<dbReference type="GeneID" id="63682650"/>
<evidence type="ECO:0000256" key="5">
    <source>
        <dbReference type="SAM" id="MobiDB-lite"/>
    </source>
</evidence>
<evidence type="ECO:0000313" key="7">
    <source>
        <dbReference type="EMBL" id="EJT98821.1"/>
    </source>
</evidence>
<comment type="similarity">
    <text evidence="2">Belongs to the mitochondrion-specific ribosomal protein mS41 family.</text>
</comment>
<dbReference type="InterPro" id="IPR039603">
    <property type="entry name" value="Ribosomal_mS41"/>
</dbReference>
<dbReference type="EMBL" id="JH795872">
    <property type="protein sequence ID" value="EJT98821.1"/>
    <property type="molecule type" value="Genomic_DNA"/>
</dbReference>
<organism evidence="7 8">
    <name type="scientific">Dacryopinax primogenitus (strain DJM 731)</name>
    <name type="common">Brown rot fungus</name>
    <dbReference type="NCBI Taxonomy" id="1858805"/>
    <lineage>
        <taxon>Eukaryota</taxon>
        <taxon>Fungi</taxon>
        <taxon>Dikarya</taxon>
        <taxon>Basidiomycota</taxon>
        <taxon>Agaricomycotina</taxon>
        <taxon>Dacrymycetes</taxon>
        <taxon>Dacrymycetales</taxon>
        <taxon>Dacrymycetaceae</taxon>
        <taxon>Dacryopinax</taxon>
    </lineage>
</organism>
<evidence type="ECO:0000256" key="3">
    <source>
        <dbReference type="ARBA" id="ARBA00023128"/>
    </source>
</evidence>
<dbReference type="OrthoDB" id="18595at2759"/>
<dbReference type="PANTHER" id="PTHR28235:SF1">
    <property type="entry name" value="SMALL RIBOSOMAL SUBUNIT PROTEIN MS41"/>
    <property type="match status" value="1"/>
</dbReference>
<keyword evidence="3" id="KW-0496">Mitochondrion</keyword>
<comment type="subcellular location">
    <subcellularLocation>
        <location evidence="1">Mitochondrion</location>
    </subcellularLocation>
</comment>
<dbReference type="OMA" id="WGPAVQN"/>
<evidence type="ECO:0000256" key="2">
    <source>
        <dbReference type="ARBA" id="ARBA00010492"/>
    </source>
</evidence>
<dbReference type="GO" id="GO:0005739">
    <property type="term" value="C:mitochondrion"/>
    <property type="evidence" value="ECO:0007669"/>
    <property type="project" value="UniProtKB-SubCell"/>
</dbReference>
<dbReference type="HOGENOM" id="CLU_126679_2_0_1"/>
<dbReference type="InterPro" id="IPR019083">
    <property type="entry name" value="SAM_Ribosomal_mS41"/>
</dbReference>